<dbReference type="InterPro" id="IPR007867">
    <property type="entry name" value="GMC_OxRtase_C"/>
</dbReference>
<accession>A0ABX7B4S2</accession>
<comment type="similarity">
    <text evidence="1">Belongs to the GMC oxidoreductase family.</text>
</comment>
<reference evidence="7" key="1">
    <citation type="submission" date="2021-02" db="EMBL/GenBank/DDBJ databases">
        <title>Skermanella TT6 skin isolate.</title>
        <authorList>
            <person name="Lee K."/>
            <person name="Ganzorig M."/>
        </authorList>
    </citation>
    <scope>NUCLEOTIDE SEQUENCE</scope>
    <source>
        <strain evidence="7">TT6</strain>
    </source>
</reference>
<evidence type="ECO:0000313" key="8">
    <source>
        <dbReference type="Proteomes" id="UP000595197"/>
    </source>
</evidence>
<keyword evidence="2" id="KW-0285">Flavoprotein</keyword>
<dbReference type="RefSeq" id="WP_201075453.1">
    <property type="nucleotide sequence ID" value="NZ_CP067420.1"/>
</dbReference>
<dbReference type="Gene3D" id="3.50.50.60">
    <property type="entry name" value="FAD/NAD(P)-binding domain"/>
    <property type="match status" value="2"/>
</dbReference>
<feature type="domain" description="Glucose-methanol-choline oxidoreductase N-terminal" evidence="5">
    <location>
        <begin position="234"/>
        <end position="346"/>
    </location>
</feature>
<dbReference type="EMBL" id="CP067420">
    <property type="protein sequence ID" value="QQP89336.1"/>
    <property type="molecule type" value="Genomic_DNA"/>
</dbReference>
<keyword evidence="4" id="KW-0560">Oxidoreductase</keyword>
<dbReference type="Proteomes" id="UP000595197">
    <property type="component" value="Chromosome"/>
</dbReference>
<evidence type="ECO:0000256" key="3">
    <source>
        <dbReference type="ARBA" id="ARBA00022827"/>
    </source>
</evidence>
<dbReference type="InterPro" id="IPR000172">
    <property type="entry name" value="GMC_OxRdtase_N"/>
</dbReference>
<keyword evidence="3" id="KW-0274">FAD</keyword>
<dbReference type="InterPro" id="IPR036188">
    <property type="entry name" value="FAD/NAD-bd_sf"/>
</dbReference>
<gene>
    <name evidence="7" type="ORF">IGS68_25670</name>
</gene>
<proteinExistence type="inferred from homology"/>
<keyword evidence="8" id="KW-1185">Reference proteome</keyword>
<organism evidence="7 8">
    <name type="scientific">Skermanella cutis</name>
    <dbReference type="NCBI Taxonomy" id="2775420"/>
    <lineage>
        <taxon>Bacteria</taxon>
        <taxon>Pseudomonadati</taxon>
        <taxon>Pseudomonadota</taxon>
        <taxon>Alphaproteobacteria</taxon>
        <taxon>Rhodospirillales</taxon>
        <taxon>Azospirillaceae</taxon>
        <taxon>Skermanella</taxon>
    </lineage>
</organism>
<evidence type="ECO:0000256" key="2">
    <source>
        <dbReference type="ARBA" id="ARBA00022630"/>
    </source>
</evidence>
<feature type="domain" description="Glucose-methanol-choline oxidoreductase C-terminal" evidence="6">
    <location>
        <begin position="446"/>
        <end position="567"/>
    </location>
</feature>
<dbReference type="PANTHER" id="PTHR46056">
    <property type="entry name" value="LONG-CHAIN-ALCOHOL OXIDASE"/>
    <property type="match status" value="1"/>
</dbReference>
<dbReference type="PANTHER" id="PTHR46056:SF12">
    <property type="entry name" value="LONG-CHAIN-ALCOHOL OXIDASE"/>
    <property type="match status" value="1"/>
</dbReference>
<dbReference type="Pfam" id="PF00732">
    <property type="entry name" value="GMC_oxred_N"/>
    <property type="match status" value="1"/>
</dbReference>
<dbReference type="Pfam" id="PF05199">
    <property type="entry name" value="GMC_oxred_C"/>
    <property type="match status" value="1"/>
</dbReference>
<evidence type="ECO:0000259" key="6">
    <source>
        <dbReference type="Pfam" id="PF05199"/>
    </source>
</evidence>
<evidence type="ECO:0000313" key="7">
    <source>
        <dbReference type="EMBL" id="QQP89336.1"/>
    </source>
</evidence>
<evidence type="ECO:0000256" key="1">
    <source>
        <dbReference type="ARBA" id="ARBA00010790"/>
    </source>
</evidence>
<evidence type="ECO:0000259" key="5">
    <source>
        <dbReference type="Pfam" id="PF00732"/>
    </source>
</evidence>
<sequence length="589" mass="64507">MVKKLKEVDAVLIGMGWTGSIMARELSKAGLNVVALERGANRVPGDDFTLPNIRDELRFAVRQELMQDPAQETVTFRHSADKAALPMRRFGAFLPGDGVGGMGTHWNAQTYRFLPSDHTLRSHLTERYGRKKIPDDMLIADWGVTYDELEGHYDRFEKLCGLSGKAGNIRGKIHPGGNPYEGWRSAEYPNKPLKPSLAGVMFGEAASGLGYHPFPAPAGNMSAPYVNPEGVRLGACQYCGHCERFGCEANAKSSPNTTLLPVLAKEPKVEIRDRCYASRLVYDKSGKKVTAVVYVDLRTGEEIEQPAGIVVLSAWVFGNTHMMLHSGIGRPYDPRTGKGVVGRNYCHQIQSAVGVFFQDKELNPFMGAGSLGMVIDDFNGDNFDHKDLDFLGGGYIALNSTNGRPILNRPVPPGTPRWGSEWKQATAQWYRRAASMNCQGSNYASRGNYLDLDPTYRDILGRPLIRMTYNLTDNDRKMSAFLTEKGAGIAKAMGATHIAANPRKGDFDAVPYQSSHNTGGTPMGTDPSTSAVNRYLQSWDAHNLFVLGASVFPQNAGYNPTGAVGALSYWAADAVVNKYLKNPTHLMKA</sequence>
<dbReference type="SUPFAM" id="SSF51905">
    <property type="entry name" value="FAD/NAD(P)-binding domain"/>
    <property type="match status" value="1"/>
</dbReference>
<protein>
    <submittedName>
        <fullName evidence="7">GMC family oxidoreductase</fullName>
    </submittedName>
</protein>
<evidence type="ECO:0000256" key="4">
    <source>
        <dbReference type="ARBA" id="ARBA00023002"/>
    </source>
</evidence>
<name>A0ABX7B4S2_9PROT</name>